<evidence type="ECO:0000256" key="2">
    <source>
        <dbReference type="SAM" id="Phobius"/>
    </source>
</evidence>
<keyword evidence="3" id="KW-0732">Signal</keyword>
<dbReference type="SUPFAM" id="SSF50998">
    <property type="entry name" value="Quinoprotein alcohol dehydrogenase-like"/>
    <property type="match status" value="1"/>
</dbReference>
<keyword evidence="2" id="KW-1133">Transmembrane helix</keyword>
<dbReference type="EMBL" id="SIRT01000002">
    <property type="protein sequence ID" value="TBN05375.1"/>
    <property type="molecule type" value="Genomic_DNA"/>
</dbReference>
<dbReference type="GO" id="GO:0006355">
    <property type="term" value="P:regulation of DNA-templated transcription"/>
    <property type="evidence" value="ECO:0007669"/>
    <property type="project" value="InterPro"/>
</dbReference>
<organism evidence="5 6">
    <name type="scientific">Hyunsoonleella flava</name>
    <dbReference type="NCBI Taxonomy" id="2527939"/>
    <lineage>
        <taxon>Bacteria</taxon>
        <taxon>Pseudomonadati</taxon>
        <taxon>Bacteroidota</taxon>
        <taxon>Flavobacteriia</taxon>
        <taxon>Flavobacteriales</taxon>
        <taxon>Flavobacteriaceae</taxon>
    </lineage>
</organism>
<dbReference type="OrthoDB" id="1090267at2"/>
<name>A0A4Q9FKF5_9FLAO</name>
<dbReference type="Proteomes" id="UP000291142">
    <property type="component" value="Unassembled WGS sequence"/>
</dbReference>
<evidence type="ECO:0000256" key="3">
    <source>
        <dbReference type="SAM" id="SignalP"/>
    </source>
</evidence>
<dbReference type="SMART" id="SM00421">
    <property type="entry name" value="HTH_LUXR"/>
    <property type="match status" value="1"/>
</dbReference>
<dbReference type="InterPro" id="IPR000792">
    <property type="entry name" value="Tscrpt_reg_LuxR_C"/>
</dbReference>
<keyword evidence="2" id="KW-0472">Membrane</keyword>
<dbReference type="SUPFAM" id="SSF46894">
    <property type="entry name" value="C-terminal effector domain of the bipartite response regulators"/>
    <property type="match status" value="1"/>
</dbReference>
<feature type="transmembrane region" description="Helical" evidence="2">
    <location>
        <begin position="728"/>
        <end position="745"/>
    </location>
</feature>
<dbReference type="GO" id="GO:0003677">
    <property type="term" value="F:DNA binding"/>
    <property type="evidence" value="ECO:0007669"/>
    <property type="project" value="InterPro"/>
</dbReference>
<evidence type="ECO:0000313" key="6">
    <source>
        <dbReference type="Proteomes" id="UP000291142"/>
    </source>
</evidence>
<feature type="domain" description="HTH luxR-type" evidence="4">
    <location>
        <begin position="872"/>
        <end position="929"/>
    </location>
</feature>
<dbReference type="InterPro" id="IPR015943">
    <property type="entry name" value="WD40/YVTN_repeat-like_dom_sf"/>
</dbReference>
<dbReference type="InterPro" id="IPR016032">
    <property type="entry name" value="Sig_transdc_resp-reg_C-effctor"/>
</dbReference>
<gene>
    <name evidence="5" type="ORF">EYD45_03610</name>
</gene>
<feature type="signal peptide" evidence="3">
    <location>
        <begin position="1"/>
        <end position="24"/>
    </location>
</feature>
<feature type="coiled-coil region" evidence="1">
    <location>
        <begin position="771"/>
        <end position="823"/>
    </location>
</feature>
<proteinExistence type="predicted"/>
<evidence type="ECO:0000313" key="5">
    <source>
        <dbReference type="EMBL" id="TBN05375.1"/>
    </source>
</evidence>
<keyword evidence="2" id="KW-0812">Transmembrane</keyword>
<dbReference type="InterPro" id="IPR036388">
    <property type="entry name" value="WH-like_DNA-bd_sf"/>
</dbReference>
<protein>
    <submittedName>
        <fullName evidence="5">Transcriptional regulator</fullName>
    </submittedName>
</protein>
<comment type="caution">
    <text evidence="5">The sequence shown here is derived from an EMBL/GenBank/DDBJ whole genome shotgun (WGS) entry which is preliminary data.</text>
</comment>
<sequence>MMIQSLKNAFILFFLLLCCVTVNAQYTPFFQNYALTEFGAGNKNWDISIAENGKLYAANDKGLMEFDGMKWNFYQLPNKTIIRSVLAHKGVVYTGSYEEFGYWKRNSKGRLEYTSLSSFEERQESLAEEFWQIFQYNDAVLFRSFSNLYSYKNGQVTKIQPESTVLSCSIVNNKVYVATVRHGIFTLENETLVPIITHPLLHNTKVISIVKYQDKLLITTALNGCFLYDNLKGSISPWQTDINTEIKEQQLNSFSILKNGDMIFGTIKNGAYITDKEGRVKYLINKANGLLNNTVLSHELGKDNEVWLGLDNGLAKLDLDYNRILFNYNSGKLGAVYDVISYNNKLYLGSNTGLFYLNDDGNEIGFVEGSQGQVWDLKIIDNQLICGHNSGTFLVKNDKLTKISDFTGGWVIKKIPEKEKSFMQGTYGGIVRFDFENQNWRVNHMGSRTIPIKYLVFEDSHTLWAAHAYKGLFRVQFDNNHDSILNFKNYKDKGLWSDYNVKVHKIKNDICFKTNKGWQKYEGILDSIVPHDILNDSFGNDTEIISESDTDILVTKNDKGKISFVSLTKDDNTLNLPNSLLQKRLVAGAESVSKLNDSIYTFNLYDGFMLIDKTIESANDTLQAPVIERIELDKVLVNIDDKNAYEFPFNKNVAVSVSSPLSKNYFFEYAIAANGKLNWYKMDKEKLELSGLSNGDYNLHFRTSNFSGDVSKPIVIKMKILPPWYKNILFYVLVFVLAAGLFYGLHRRKISKEQRLLHDKLVKEQEALLKEKAIENDKKIVELRNQSLKNEVKLKSKQLANTAMALVKKNESMLEIKNELEKNKSGFANSLAYKRLLRMIDSTIGHEDEWELFEYNFNQVHEEFFNQLKNKHPKLTHKDLKICAYIKMNLLTKEIAPLMNVSIRGLETHRYRLKRKLNLENDKSLGDYLRDFK</sequence>
<evidence type="ECO:0000256" key="1">
    <source>
        <dbReference type="SAM" id="Coils"/>
    </source>
</evidence>
<evidence type="ECO:0000259" key="4">
    <source>
        <dbReference type="SMART" id="SM00421"/>
    </source>
</evidence>
<keyword evidence="1" id="KW-0175">Coiled coil</keyword>
<accession>A0A4Q9FKF5</accession>
<keyword evidence="6" id="KW-1185">Reference proteome</keyword>
<dbReference type="Gene3D" id="2.60.40.10">
    <property type="entry name" value="Immunoglobulins"/>
    <property type="match status" value="1"/>
</dbReference>
<dbReference type="InterPro" id="IPR013783">
    <property type="entry name" value="Ig-like_fold"/>
</dbReference>
<dbReference type="RefSeq" id="WP_130962994.1">
    <property type="nucleotide sequence ID" value="NZ_SIRT01000002.1"/>
</dbReference>
<feature type="chain" id="PRO_5020325358" evidence="3">
    <location>
        <begin position="25"/>
        <end position="933"/>
    </location>
</feature>
<dbReference type="Gene3D" id="1.10.10.10">
    <property type="entry name" value="Winged helix-like DNA-binding domain superfamily/Winged helix DNA-binding domain"/>
    <property type="match status" value="1"/>
</dbReference>
<reference evidence="5 6" key="1">
    <citation type="submission" date="2019-02" db="EMBL/GenBank/DDBJ databases">
        <title>Hyunsoonleella sp., isolated from marine sediment.</title>
        <authorList>
            <person name="Liu B.-T."/>
        </authorList>
    </citation>
    <scope>NUCLEOTIDE SEQUENCE [LARGE SCALE GENOMIC DNA]</scope>
    <source>
        <strain evidence="5 6">T58</strain>
    </source>
</reference>
<dbReference type="Gene3D" id="2.130.10.10">
    <property type="entry name" value="YVTN repeat-like/Quinoprotein amine dehydrogenase"/>
    <property type="match status" value="2"/>
</dbReference>
<dbReference type="AlphaFoldDB" id="A0A4Q9FKF5"/>
<dbReference type="InterPro" id="IPR011047">
    <property type="entry name" value="Quinoprotein_ADH-like_sf"/>
</dbReference>